<comment type="similarity">
    <text evidence="1">Belongs to the transferase hexapeptide repeat family.</text>
</comment>
<proteinExistence type="inferred from homology"/>
<evidence type="ECO:0000256" key="1">
    <source>
        <dbReference type="ARBA" id="ARBA00007274"/>
    </source>
</evidence>
<protein>
    <submittedName>
        <fullName evidence="2">Bacterial transferase hexapeptide family protein</fullName>
    </submittedName>
</protein>
<dbReference type="InterPro" id="IPR050179">
    <property type="entry name" value="Trans_hexapeptide_repeat"/>
</dbReference>
<name>A0AB73ASB9_BACFG</name>
<gene>
    <name evidence="2" type="ORF">M119_0915</name>
</gene>
<comment type="caution">
    <text evidence="2">The sequence shown here is derived from an EMBL/GenBank/DDBJ whole genome shotgun (WGS) entry which is preliminary data.</text>
</comment>
<reference evidence="2 3" key="1">
    <citation type="submission" date="2014-02" db="EMBL/GenBank/DDBJ databases">
        <authorList>
            <person name="Sears C."/>
            <person name="Carroll K."/>
            <person name="Sack B.R."/>
            <person name="Qadri F."/>
            <person name="Myers L.L."/>
            <person name="Chung G.-T."/>
            <person name="Escheverria P."/>
            <person name="Fraser C.M."/>
            <person name="Sadzewicz L."/>
            <person name="Shefchek K.A."/>
            <person name="Tallon L."/>
            <person name="Das S.P."/>
            <person name="Daugherty S."/>
            <person name="Mongodin E.F."/>
        </authorList>
    </citation>
    <scope>NUCLEOTIDE SEQUENCE [LARGE SCALE GENOMIC DNA]</scope>
    <source>
        <strain evidence="2 3">3783N1-6</strain>
    </source>
</reference>
<keyword evidence="2" id="KW-0808">Transferase</keyword>
<evidence type="ECO:0000313" key="3">
    <source>
        <dbReference type="Proteomes" id="UP000021175"/>
    </source>
</evidence>
<evidence type="ECO:0000313" key="2">
    <source>
        <dbReference type="EMBL" id="EYB11379.1"/>
    </source>
</evidence>
<dbReference type="GO" id="GO:0016740">
    <property type="term" value="F:transferase activity"/>
    <property type="evidence" value="ECO:0007669"/>
    <property type="project" value="UniProtKB-KW"/>
</dbReference>
<organism evidence="2 3">
    <name type="scientific">Bacteroides fragilis str. 3783N1-6</name>
    <dbReference type="NCBI Taxonomy" id="1339310"/>
    <lineage>
        <taxon>Bacteria</taxon>
        <taxon>Pseudomonadati</taxon>
        <taxon>Bacteroidota</taxon>
        <taxon>Bacteroidia</taxon>
        <taxon>Bacteroidales</taxon>
        <taxon>Bacteroidaceae</taxon>
        <taxon>Bacteroides</taxon>
    </lineage>
</organism>
<dbReference type="SUPFAM" id="SSF51161">
    <property type="entry name" value="Trimeric LpxA-like enzymes"/>
    <property type="match status" value="1"/>
</dbReference>
<dbReference type="EMBL" id="JGEU01000030">
    <property type="protein sequence ID" value="EYB11379.1"/>
    <property type="molecule type" value="Genomic_DNA"/>
</dbReference>
<dbReference type="Gene3D" id="2.160.10.10">
    <property type="entry name" value="Hexapeptide repeat proteins"/>
    <property type="match status" value="1"/>
</dbReference>
<dbReference type="AlphaFoldDB" id="A0AB73ASB9"/>
<accession>A0AB73ASB9</accession>
<dbReference type="InterPro" id="IPR011004">
    <property type="entry name" value="Trimer_LpxA-like_sf"/>
</dbReference>
<dbReference type="PANTHER" id="PTHR43300">
    <property type="entry name" value="ACETYLTRANSFERASE"/>
    <property type="match status" value="1"/>
</dbReference>
<sequence length="87" mass="9585">MIMPGITIGSNVVIAAGAVVTKNIPDGVVVGGNPAKIIETIENFEKKYIKYNMGCKFLSHDQKLDFLKKQPEELFIKVVGVMSFKDK</sequence>
<dbReference type="Proteomes" id="UP000021175">
    <property type="component" value="Unassembled WGS sequence"/>
</dbReference>